<evidence type="ECO:0000259" key="7">
    <source>
        <dbReference type="Pfam" id="PF05239"/>
    </source>
</evidence>
<comment type="function">
    <text evidence="5">An accessory protein needed during the final step in the assembly of 30S ribosomal subunit, possibly for assembly of the head region. Essential for efficient processing of 16S rRNA. May be needed both before and after RbfA during the maturation of 16S rRNA. It has affinity for free ribosomal 30S subunits but not for 70S ribosomes.</text>
</comment>
<dbReference type="InterPro" id="IPR011033">
    <property type="entry name" value="PRC_barrel-like_sf"/>
</dbReference>
<evidence type="ECO:0000256" key="2">
    <source>
        <dbReference type="ARBA" id="ARBA00022517"/>
    </source>
</evidence>
<comment type="domain">
    <text evidence="5">The PRC barrel domain binds ribosomal protein uS19.</text>
</comment>
<dbReference type="EMBL" id="JAUSVY010000007">
    <property type="protein sequence ID" value="MDQ0506293.1"/>
    <property type="molecule type" value="Genomic_DNA"/>
</dbReference>
<protein>
    <recommendedName>
        <fullName evidence="5">Ribosome maturation factor RimM</fullName>
    </recommendedName>
</protein>
<dbReference type="InterPro" id="IPR011961">
    <property type="entry name" value="RimM"/>
</dbReference>
<dbReference type="Pfam" id="PF01782">
    <property type="entry name" value="RimM"/>
    <property type="match status" value="1"/>
</dbReference>
<evidence type="ECO:0000313" key="9">
    <source>
        <dbReference type="Proteomes" id="UP001241747"/>
    </source>
</evidence>
<evidence type="ECO:0000256" key="4">
    <source>
        <dbReference type="ARBA" id="ARBA00023186"/>
    </source>
</evidence>
<comment type="caution">
    <text evidence="8">The sequence shown here is derived from an EMBL/GenBank/DDBJ whole genome shotgun (WGS) entry which is preliminary data.</text>
</comment>
<dbReference type="SUPFAM" id="SSF50447">
    <property type="entry name" value="Translation proteins"/>
    <property type="match status" value="1"/>
</dbReference>
<evidence type="ECO:0000256" key="3">
    <source>
        <dbReference type="ARBA" id="ARBA00022552"/>
    </source>
</evidence>
<keyword evidence="2 5" id="KW-0690">Ribosome biogenesis</keyword>
<evidence type="ECO:0000256" key="5">
    <source>
        <dbReference type="HAMAP-Rule" id="MF_00014"/>
    </source>
</evidence>
<dbReference type="InterPro" id="IPR002676">
    <property type="entry name" value="RimM_N"/>
</dbReference>
<comment type="subunit">
    <text evidence="5">Binds ribosomal protein uS19.</text>
</comment>
<dbReference type="Proteomes" id="UP001241747">
    <property type="component" value="Unassembled WGS sequence"/>
</dbReference>
<evidence type="ECO:0000313" key="8">
    <source>
        <dbReference type="EMBL" id="MDQ0506293.1"/>
    </source>
</evidence>
<feature type="domain" description="PRC-barrel" evidence="7">
    <location>
        <begin position="94"/>
        <end position="164"/>
    </location>
</feature>
<evidence type="ECO:0000259" key="6">
    <source>
        <dbReference type="Pfam" id="PF01782"/>
    </source>
</evidence>
<dbReference type="InterPro" id="IPR009000">
    <property type="entry name" value="Transl_B-barrel_sf"/>
</dbReference>
<dbReference type="HAMAP" id="MF_00014">
    <property type="entry name" value="Ribosome_mat_RimM"/>
    <property type="match status" value="1"/>
</dbReference>
<dbReference type="Gene3D" id="2.40.30.60">
    <property type="entry name" value="RimM"/>
    <property type="match status" value="1"/>
</dbReference>
<proteinExistence type="inferred from homology"/>
<dbReference type="SUPFAM" id="SSF50346">
    <property type="entry name" value="PRC-barrel domain"/>
    <property type="match status" value="1"/>
</dbReference>
<dbReference type="Gene3D" id="2.30.30.240">
    <property type="entry name" value="PRC-barrel domain"/>
    <property type="match status" value="1"/>
</dbReference>
<sequence length="183" mass="19522">MTDRILVARIGAPHGVRGEVRLFIFAEDPETVRDYTPLTDADGRRSFAITALRPGKDHFVARLAGVDDRTAAEALTNIDLYVPRDALPDTGDDDTFYQADLLGLRVENEAGTAIGTVTALHDFGAGDVLEYAPEGDGRGRTLMVPFTRIAVPVVDVAGGRVVLAADFIDAGTERPEPGEDTAG</sequence>
<evidence type="ECO:0000256" key="1">
    <source>
        <dbReference type="ARBA" id="ARBA00022490"/>
    </source>
</evidence>
<name>A0ABU0LGR8_XANAG</name>
<comment type="subcellular location">
    <subcellularLocation>
        <location evidence="5">Cytoplasm</location>
    </subcellularLocation>
</comment>
<keyword evidence="9" id="KW-1185">Reference proteome</keyword>
<comment type="similarity">
    <text evidence="5">Belongs to the RimM family.</text>
</comment>
<organism evidence="8 9">
    <name type="scientific">Xanthobacter agilis</name>
    <dbReference type="NCBI Taxonomy" id="47492"/>
    <lineage>
        <taxon>Bacteria</taxon>
        <taxon>Pseudomonadati</taxon>
        <taxon>Pseudomonadota</taxon>
        <taxon>Alphaproteobacteria</taxon>
        <taxon>Hyphomicrobiales</taxon>
        <taxon>Xanthobacteraceae</taxon>
        <taxon>Xanthobacter</taxon>
    </lineage>
</organism>
<keyword evidence="4 5" id="KW-0143">Chaperone</keyword>
<dbReference type="RefSeq" id="WP_237345717.1">
    <property type="nucleotide sequence ID" value="NZ_JABWGX010000012.1"/>
</dbReference>
<feature type="domain" description="RimM N-terminal" evidence="6">
    <location>
        <begin position="7"/>
        <end position="85"/>
    </location>
</feature>
<dbReference type="InterPro" id="IPR036976">
    <property type="entry name" value="RimM_N_sf"/>
</dbReference>
<dbReference type="PANTHER" id="PTHR33692:SF1">
    <property type="entry name" value="RIBOSOME MATURATION FACTOR RIMM"/>
    <property type="match status" value="1"/>
</dbReference>
<dbReference type="Pfam" id="PF05239">
    <property type="entry name" value="PRC"/>
    <property type="match status" value="1"/>
</dbReference>
<dbReference type="InterPro" id="IPR027275">
    <property type="entry name" value="PRC-brl_dom"/>
</dbReference>
<keyword evidence="1 5" id="KW-0963">Cytoplasm</keyword>
<gene>
    <name evidence="5" type="primary">rimM</name>
    <name evidence="8" type="ORF">QOZ94_003102</name>
</gene>
<accession>A0ABU0LGR8</accession>
<dbReference type="NCBIfam" id="TIGR02273">
    <property type="entry name" value="16S_RimM"/>
    <property type="match status" value="1"/>
</dbReference>
<dbReference type="PANTHER" id="PTHR33692">
    <property type="entry name" value="RIBOSOME MATURATION FACTOR RIMM"/>
    <property type="match status" value="1"/>
</dbReference>
<reference evidence="8 9" key="1">
    <citation type="submission" date="2023-07" db="EMBL/GenBank/DDBJ databases">
        <title>Genomic Encyclopedia of Type Strains, Phase IV (KMG-IV): sequencing the most valuable type-strain genomes for metagenomic binning, comparative biology and taxonomic classification.</title>
        <authorList>
            <person name="Goeker M."/>
        </authorList>
    </citation>
    <scope>NUCLEOTIDE SEQUENCE [LARGE SCALE GENOMIC DNA]</scope>
    <source>
        <strain evidence="8 9">DSM 3770</strain>
    </source>
</reference>
<keyword evidence="3 5" id="KW-0698">rRNA processing</keyword>